<accession>A0A2T0Q277</accession>
<dbReference type="Proteomes" id="UP000237846">
    <property type="component" value="Unassembled WGS sequence"/>
</dbReference>
<protein>
    <submittedName>
        <fullName evidence="2">Uncharacterized protein</fullName>
    </submittedName>
</protein>
<organism evidence="2 3">
    <name type="scientific">Allonocardiopsis opalescens</name>
    <dbReference type="NCBI Taxonomy" id="1144618"/>
    <lineage>
        <taxon>Bacteria</taxon>
        <taxon>Bacillati</taxon>
        <taxon>Actinomycetota</taxon>
        <taxon>Actinomycetes</taxon>
        <taxon>Streptosporangiales</taxon>
        <taxon>Allonocardiopsis</taxon>
    </lineage>
</organism>
<dbReference type="RefSeq" id="WP_146159477.1">
    <property type="nucleotide sequence ID" value="NZ_PVZC01000005.1"/>
</dbReference>
<evidence type="ECO:0000313" key="3">
    <source>
        <dbReference type="Proteomes" id="UP000237846"/>
    </source>
</evidence>
<feature type="region of interest" description="Disordered" evidence="1">
    <location>
        <begin position="1"/>
        <end position="60"/>
    </location>
</feature>
<sequence length="117" mass="12663">MSAHAAQLRDQGHTVETIRISGKGKGPGAGALTERPQWGDEPWFDPRMTPPILNSPPITTLSGTNPYKNYLYTDVWVSNSSLSTHVRDFERVTGSVRSPLSEQNVTAAGIGARASRS</sequence>
<proteinExistence type="predicted"/>
<evidence type="ECO:0000313" key="2">
    <source>
        <dbReference type="EMBL" id="PRX97906.1"/>
    </source>
</evidence>
<gene>
    <name evidence="2" type="ORF">CLV72_105259</name>
</gene>
<dbReference type="EMBL" id="PVZC01000005">
    <property type="protein sequence ID" value="PRX97906.1"/>
    <property type="molecule type" value="Genomic_DNA"/>
</dbReference>
<reference evidence="2 3" key="1">
    <citation type="submission" date="2018-03" db="EMBL/GenBank/DDBJ databases">
        <title>Genomic Encyclopedia of Archaeal and Bacterial Type Strains, Phase II (KMG-II): from individual species to whole genera.</title>
        <authorList>
            <person name="Goeker M."/>
        </authorList>
    </citation>
    <scope>NUCLEOTIDE SEQUENCE [LARGE SCALE GENOMIC DNA]</scope>
    <source>
        <strain evidence="2 3">DSM 45601</strain>
    </source>
</reference>
<comment type="caution">
    <text evidence="2">The sequence shown here is derived from an EMBL/GenBank/DDBJ whole genome shotgun (WGS) entry which is preliminary data.</text>
</comment>
<dbReference type="AlphaFoldDB" id="A0A2T0Q277"/>
<evidence type="ECO:0000256" key="1">
    <source>
        <dbReference type="SAM" id="MobiDB-lite"/>
    </source>
</evidence>
<keyword evidence="3" id="KW-1185">Reference proteome</keyword>
<name>A0A2T0Q277_9ACTN</name>